<gene>
    <name evidence="2" type="ORF">ACFFHM_23625</name>
</gene>
<dbReference type="InterPro" id="IPR006837">
    <property type="entry name" value="Divergent_DAC"/>
</dbReference>
<dbReference type="Proteomes" id="UP001589838">
    <property type="component" value="Unassembled WGS sequence"/>
</dbReference>
<keyword evidence="1" id="KW-0732">Signal</keyword>
<dbReference type="Pfam" id="PF04748">
    <property type="entry name" value="Polysacc_deac_2"/>
    <property type="match status" value="1"/>
</dbReference>
<feature type="chain" id="PRO_5046988027" evidence="1">
    <location>
        <begin position="23"/>
        <end position="272"/>
    </location>
</feature>
<accession>A0ABV6KN21</accession>
<dbReference type="PANTHER" id="PTHR30105:SF2">
    <property type="entry name" value="DIVERGENT POLYSACCHARIDE DEACETYLASE SUPERFAMILY"/>
    <property type="match status" value="1"/>
</dbReference>
<proteinExistence type="predicted"/>
<dbReference type="PANTHER" id="PTHR30105">
    <property type="entry name" value="UNCHARACTERIZED YIBQ-RELATED"/>
    <property type="match status" value="1"/>
</dbReference>
<evidence type="ECO:0000256" key="1">
    <source>
        <dbReference type="SAM" id="SignalP"/>
    </source>
</evidence>
<dbReference type="EMBL" id="JBHLUX010000093">
    <property type="protein sequence ID" value="MFC0473413.1"/>
    <property type="molecule type" value="Genomic_DNA"/>
</dbReference>
<dbReference type="SUPFAM" id="SSF88713">
    <property type="entry name" value="Glycoside hydrolase/deacetylase"/>
    <property type="match status" value="1"/>
</dbReference>
<dbReference type="RefSeq" id="WP_335959735.1">
    <property type="nucleotide sequence ID" value="NZ_JAXBLX010000007.1"/>
</dbReference>
<reference evidence="2 3" key="1">
    <citation type="submission" date="2024-09" db="EMBL/GenBank/DDBJ databases">
        <authorList>
            <person name="Sun Q."/>
            <person name="Mori K."/>
        </authorList>
    </citation>
    <scope>NUCLEOTIDE SEQUENCE [LARGE SCALE GENOMIC DNA]</scope>
    <source>
        <strain evidence="2 3">NCAIM B.02610</strain>
    </source>
</reference>
<protein>
    <submittedName>
        <fullName evidence="2">Divergent polysaccharide deacetylase family protein</fullName>
    </submittedName>
</protein>
<feature type="signal peptide" evidence="1">
    <location>
        <begin position="1"/>
        <end position="22"/>
    </location>
</feature>
<dbReference type="InterPro" id="IPR011330">
    <property type="entry name" value="Glyco_hydro/deAcase_b/a-brl"/>
</dbReference>
<sequence>MRICLVIILTLSIVLSPTNSFASTTLTDETPQVAVIIDDFGGNVKGVSSFLSGDIPITVAIMPFMEQSTEQAQRAHQAGLEVMIHLPMEPKKGKSSWLGPNSITSDLSDEEVKKRVIAAIENVPHAKGINNHMGSKIVEDERIMRLILQVVATHDLYVVDSGTSSASVIPKLAKELNIPFASRNIFLDDTHSSSQHVEKQMSTLLKLAQRNKKAIGIGHVGIKGHETYNGILSSLPQFKDKHIDIVPISHMLDSEIDSDHSRFWHPLIKEDN</sequence>
<dbReference type="CDD" id="cd10936">
    <property type="entry name" value="CE4_DAC2"/>
    <property type="match status" value="1"/>
</dbReference>
<dbReference type="Gene3D" id="3.20.20.370">
    <property type="entry name" value="Glycoside hydrolase/deacetylase"/>
    <property type="match status" value="1"/>
</dbReference>
<organism evidence="2 3">
    <name type="scientific">Halalkalibacter kiskunsagensis</name>
    <dbReference type="NCBI Taxonomy" id="1548599"/>
    <lineage>
        <taxon>Bacteria</taxon>
        <taxon>Bacillati</taxon>
        <taxon>Bacillota</taxon>
        <taxon>Bacilli</taxon>
        <taxon>Bacillales</taxon>
        <taxon>Bacillaceae</taxon>
        <taxon>Halalkalibacter</taxon>
    </lineage>
</organism>
<name>A0ABV6KN21_9BACI</name>
<comment type="caution">
    <text evidence="2">The sequence shown here is derived from an EMBL/GenBank/DDBJ whole genome shotgun (WGS) entry which is preliminary data.</text>
</comment>
<evidence type="ECO:0000313" key="2">
    <source>
        <dbReference type="EMBL" id="MFC0473413.1"/>
    </source>
</evidence>
<evidence type="ECO:0000313" key="3">
    <source>
        <dbReference type="Proteomes" id="UP001589838"/>
    </source>
</evidence>
<keyword evidence="3" id="KW-1185">Reference proteome</keyword>